<name>A0ABW3MRT4_9PSEU</name>
<evidence type="ECO:0000313" key="2">
    <source>
        <dbReference type="Proteomes" id="UP001597045"/>
    </source>
</evidence>
<dbReference type="Proteomes" id="UP001597045">
    <property type="component" value="Unassembled WGS sequence"/>
</dbReference>
<organism evidence="1 2">
    <name type="scientific">Kibdelosporangium lantanae</name>
    <dbReference type="NCBI Taxonomy" id="1497396"/>
    <lineage>
        <taxon>Bacteria</taxon>
        <taxon>Bacillati</taxon>
        <taxon>Actinomycetota</taxon>
        <taxon>Actinomycetes</taxon>
        <taxon>Pseudonocardiales</taxon>
        <taxon>Pseudonocardiaceae</taxon>
        <taxon>Kibdelosporangium</taxon>
    </lineage>
</organism>
<reference evidence="2" key="1">
    <citation type="journal article" date="2019" name="Int. J. Syst. Evol. Microbiol.">
        <title>The Global Catalogue of Microorganisms (GCM) 10K type strain sequencing project: providing services to taxonomists for standard genome sequencing and annotation.</title>
        <authorList>
            <consortium name="The Broad Institute Genomics Platform"/>
            <consortium name="The Broad Institute Genome Sequencing Center for Infectious Disease"/>
            <person name="Wu L."/>
            <person name="Ma J."/>
        </authorList>
    </citation>
    <scope>NUCLEOTIDE SEQUENCE [LARGE SCALE GENOMIC DNA]</scope>
    <source>
        <strain evidence="2">JCM 31486</strain>
    </source>
</reference>
<gene>
    <name evidence="1" type="ORF">ACFQ1S_44660</name>
</gene>
<accession>A0ABW3MRT4</accession>
<dbReference type="NCBIfam" id="NF046112">
    <property type="entry name" value="MSMEG_6209_Nter"/>
    <property type="match status" value="1"/>
</dbReference>
<keyword evidence="2" id="KW-1185">Reference proteome</keyword>
<dbReference type="EMBL" id="JBHTIS010004191">
    <property type="protein sequence ID" value="MFD1052174.1"/>
    <property type="molecule type" value="Genomic_DNA"/>
</dbReference>
<evidence type="ECO:0000313" key="1">
    <source>
        <dbReference type="EMBL" id="MFD1052174.1"/>
    </source>
</evidence>
<protein>
    <submittedName>
        <fullName evidence="1">Three-helix bundle dimerization domain-containing protein</fullName>
    </submittedName>
</protein>
<sequence>MTTFEEPPVDLVDRCRRLVLDQHQALLAVIAELCEEFDVDRQTVQHHVYSAHARLVVHRATPRFLPLLAERSARMTLRDIT</sequence>
<dbReference type="Gene3D" id="1.10.8.1060">
    <property type="entry name" value="Corynebacterium glutamicum thioredoxin-dependent arsenate reductase, N-terminal domain"/>
    <property type="match status" value="1"/>
</dbReference>
<comment type="caution">
    <text evidence="1">The sequence shown here is derived from an EMBL/GenBank/DDBJ whole genome shotgun (WGS) entry which is preliminary data.</text>
</comment>
<proteinExistence type="predicted"/>